<keyword evidence="1" id="KW-0812">Transmembrane</keyword>
<organism evidence="2 3">
    <name type="scientific">Halostreptopolyspora alba</name>
    <dbReference type="NCBI Taxonomy" id="2487137"/>
    <lineage>
        <taxon>Bacteria</taxon>
        <taxon>Bacillati</taxon>
        <taxon>Actinomycetota</taxon>
        <taxon>Actinomycetes</taxon>
        <taxon>Streptosporangiales</taxon>
        <taxon>Nocardiopsidaceae</taxon>
        <taxon>Halostreptopolyspora</taxon>
    </lineage>
</organism>
<keyword evidence="1" id="KW-1133">Transmembrane helix</keyword>
<keyword evidence="1" id="KW-0472">Membrane</keyword>
<gene>
    <name evidence="2" type="ORF">EFW17_12355</name>
</gene>
<dbReference type="RefSeq" id="WP_123201516.1">
    <property type="nucleotide sequence ID" value="NZ_RJMB01000011.1"/>
</dbReference>
<dbReference type="OrthoDB" id="3432017at2"/>
<feature type="transmembrane region" description="Helical" evidence="1">
    <location>
        <begin position="50"/>
        <end position="68"/>
    </location>
</feature>
<sequence>MRRGRVKGPLGSHERPYSALRFRLVLALFGAGVLLIGAVLAVALTSSAPLIIILWAGFVASCLNVYWVRQRLHHEQPR</sequence>
<comment type="caution">
    <text evidence="2">The sequence shown here is derived from an EMBL/GenBank/DDBJ whole genome shotgun (WGS) entry which is preliminary data.</text>
</comment>
<protein>
    <submittedName>
        <fullName evidence="2">Uncharacterized protein</fullName>
    </submittedName>
</protein>
<keyword evidence="3" id="KW-1185">Reference proteome</keyword>
<dbReference type="EMBL" id="RJMB01000011">
    <property type="protein sequence ID" value="RNL84345.1"/>
    <property type="molecule type" value="Genomic_DNA"/>
</dbReference>
<dbReference type="AlphaFoldDB" id="A0A3N0E913"/>
<evidence type="ECO:0000313" key="2">
    <source>
        <dbReference type="EMBL" id="RNL84345.1"/>
    </source>
</evidence>
<proteinExistence type="predicted"/>
<dbReference type="Proteomes" id="UP000269198">
    <property type="component" value="Unassembled WGS sequence"/>
</dbReference>
<name>A0A3N0E913_9ACTN</name>
<evidence type="ECO:0000313" key="3">
    <source>
        <dbReference type="Proteomes" id="UP000269198"/>
    </source>
</evidence>
<feature type="transmembrane region" description="Helical" evidence="1">
    <location>
        <begin position="20"/>
        <end position="44"/>
    </location>
</feature>
<evidence type="ECO:0000256" key="1">
    <source>
        <dbReference type="SAM" id="Phobius"/>
    </source>
</evidence>
<accession>A0A3N0E913</accession>
<reference evidence="2 3" key="1">
    <citation type="submission" date="2018-11" db="EMBL/GenBank/DDBJ databases">
        <title>The genome draft of YIM 96095.</title>
        <authorList>
            <person name="Tang S.-K."/>
            <person name="Chunyu W.-X."/>
            <person name="Feng Y.-Z."/>
        </authorList>
    </citation>
    <scope>NUCLEOTIDE SEQUENCE [LARGE SCALE GENOMIC DNA]</scope>
    <source>
        <strain evidence="2 3">YIM 96095</strain>
    </source>
</reference>